<reference evidence="1 2" key="1">
    <citation type="submission" date="2019-03" db="EMBL/GenBank/DDBJ databases">
        <title>Single cell metagenomics reveals metabolic interactions within the superorganism composed of flagellate Streblomastix strix and complex community of Bacteroidetes bacteria on its surface.</title>
        <authorList>
            <person name="Treitli S.C."/>
            <person name="Kolisko M."/>
            <person name="Husnik F."/>
            <person name="Keeling P."/>
            <person name="Hampl V."/>
        </authorList>
    </citation>
    <scope>NUCLEOTIDE SEQUENCE [LARGE SCALE GENOMIC DNA]</scope>
    <source>
        <strain evidence="1">ST1C</strain>
    </source>
</reference>
<comment type="caution">
    <text evidence="1">The sequence shown here is derived from an EMBL/GenBank/DDBJ whole genome shotgun (WGS) entry which is preliminary data.</text>
</comment>
<proteinExistence type="predicted"/>
<sequence length="499" mass="53753">MKIKDDALLLLKADKTQLIDAYSKTQADALLDDKLNVSDQIDAYTKTQDDALLLLKADKTQLIDAYIKSETNNLLNNKANSGVSYTKGEDGALLLLKGGKTQLIDVQTKGETNNPLKNKADSGVSYTKGEDDALLLLKADKTQLINSYTKGDDDALLLLKADKTQLIDSYTKGEADNLLNYNVNSGVSYTKGENVALLLLKANQSTTYTKSETDYLISQIEVVDVDLSDYMTLGTAQTITANKKINNACRFVSSIDGMAIITGAQFVKSCADDNVVLHGAGGTKPISEFAGIPTDLSYFYTKTQTFSKTKTDNKYLRLYGSIQQTITGRLKYVCPFGYTYDEIQDPVANTYLTMSEVDSKLTNYVNIANSQEINCTKTFNANANASGFVKTGKVDTSVLLAGGGDALLSSLGRLELVNITYTSDIVNPTSIMSLEYYKYGQIINSYAYIYMGNGAGASGASVAIGFDGKVTITIRALTGTAGLAGSSSAYINVTYPAAN</sequence>
<organism evidence="1 2">
    <name type="scientific">Streblomastix strix</name>
    <dbReference type="NCBI Taxonomy" id="222440"/>
    <lineage>
        <taxon>Eukaryota</taxon>
        <taxon>Metamonada</taxon>
        <taxon>Preaxostyla</taxon>
        <taxon>Oxymonadida</taxon>
        <taxon>Streblomastigidae</taxon>
        <taxon>Streblomastix</taxon>
    </lineage>
</organism>
<gene>
    <name evidence="1" type="ORF">EZS28_018780</name>
</gene>
<protein>
    <submittedName>
        <fullName evidence="1">Uncharacterized protein</fullName>
    </submittedName>
</protein>
<evidence type="ECO:0000313" key="1">
    <source>
        <dbReference type="EMBL" id="KAA6385692.1"/>
    </source>
</evidence>
<name>A0A5J4VSX2_9EUKA</name>
<evidence type="ECO:0000313" key="2">
    <source>
        <dbReference type="Proteomes" id="UP000324800"/>
    </source>
</evidence>
<accession>A0A5J4VSX2</accession>
<dbReference type="EMBL" id="SNRW01005150">
    <property type="protein sequence ID" value="KAA6385692.1"/>
    <property type="molecule type" value="Genomic_DNA"/>
</dbReference>
<dbReference type="Proteomes" id="UP000324800">
    <property type="component" value="Unassembled WGS sequence"/>
</dbReference>
<dbReference type="AlphaFoldDB" id="A0A5J4VSX2"/>